<evidence type="ECO:0000313" key="3">
    <source>
        <dbReference type="Proteomes" id="UP000800040"/>
    </source>
</evidence>
<evidence type="ECO:0000313" key="2">
    <source>
        <dbReference type="EMBL" id="KAF1836643.1"/>
    </source>
</evidence>
<dbReference type="AlphaFoldDB" id="A0A6A5KSM6"/>
<proteinExistence type="predicted"/>
<feature type="compositionally biased region" description="Basic and acidic residues" evidence="1">
    <location>
        <begin position="47"/>
        <end position="60"/>
    </location>
</feature>
<dbReference type="OrthoDB" id="3685818at2759"/>
<feature type="compositionally biased region" description="Polar residues" evidence="1">
    <location>
        <begin position="209"/>
        <end position="225"/>
    </location>
</feature>
<feature type="compositionally biased region" description="Low complexity" evidence="1">
    <location>
        <begin position="9"/>
        <end position="23"/>
    </location>
</feature>
<feature type="region of interest" description="Disordered" evidence="1">
    <location>
        <begin position="153"/>
        <end position="176"/>
    </location>
</feature>
<protein>
    <submittedName>
        <fullName evidence="2">Uncharacterized protein</fullName>
    </submittedName>
</protein>
<feature type="region of interest" description="Disordered" evidence="1">
    <location>
        <begin position="279"/>
        <end position="307"/>
    </location>
</feature>
<organism evidence="2 3">
    <name type="scientific">Decorospora gaudefroyi</name>
    <dbReference type="NCBI Taxonomy" id="184978"/>
    <lineage>
        <taxon>Eukaryota</taxon>
        <taxon>Fungi</taxon>
        <taxon>Dikarya</taxon>
        <taxon>Ascomycota</taxon>
        <taxon>Pezizomycotina</taxon>
        <taxon>Dothideomycetes</taxon>
        <taxon>Pleosporomycetidae</taxon>
        <taxon>Pleosporales</taxon>
        <taxon>Pleosporineae</taxon>
        <taxon>Pleosporaceae</taxon>
        <taxon>Decorospora</taxon>
    </lineage>
</organism>
<feature type="compositionally biased region" description="Pro residues" evidence="1">
    <location>
        <begin position="161"/>
        <end position="171"/>
    </location>
</feature>
<gene>
    <name evidence="2" type="ORF">BDW02DRAFT_615033</name>
</gene>
<feature type="compositionally biased region" description="Basic and acidic residues" evidence="1">
    <location>
        <begin position="378"/>
        <end position="390"/>
    </location>
</feature>
<feature type="region of interest" description="Disordered" evidence="1">
    <location>
        <begin position="1"/>
        <end position="115"/>
    </location>
</feature>
<evidence type="ECO:0000256" key="1">
    <source>
        <dbReference type="SAM" id="MobiDB-lite"/>
    </source>
</evidence>
<feature type="compositionally biased region" description="Basic residues" evidence="1">
    <location>
        <begin position="28"/>
        <end position="46"/>
    </location>
</feature>
<feature type="region of interest" description="Disordered" evidence="1">
    <location>
        <begin position="364"/>
        <end position="390"/>
    </location>
</feature>
<dbReference type="EMBL" id="ML975271">
    <property type="protein sequence ID" value="KAF1836643.1"/>
    <property type="molecule type" value="Genomic_DNA"/>
</dbReference>
<accession>A0A6A5KSM6</accession>
<name>A0A6A5KSM6_9PLEO</name>
<feature type="compositionally biased region" description="Low complexity" evidence="1">
    <location>
        <begin position="64"/>
        <end position="77"/>
    </location>
</feature>
<keyword evidence="3" id="KW-1185">Reference proteome</keyword>
<feature type="compositionally biased region" description="Polar residues" evidence="1">
    <location>
        <begin position="289"/>
        <end position="307"/>
    </location>
</feature>
<reference evidence="2" key="1">
    <citation type="submission" date="2020-01" db="EMBL/GenBank/DDBJ databases">
        <authorList>
            <consortium name="DOE Joint Genome Institute"/>
            <person name="Haridas S."/>
            <person name="Albert R."/>
            <person name="Binder M."/>
            <person name="Bloem J."/>
            <person name="Labutti K."/>
            <person name="Salamov A."/>
            <person name="Andreopoulos B."/>
            <person name="Baker S.E."/>
            <person name="Barry K."/>
            <person name="Bills G."/>
            <person name="Bluhm B.H."/>
            <person name="Cannon C."/>
            <person name="Castanera R."/>
            <person name="Culley D.E."/>
            <person name="Daum C."/>
            <person name="Ezra D."/>
            <person name="Gonzalez J.B."/>
            <person name="Henrissat B."/>
            <person name="Kuo A."/>
            <person name="Liang C."/>
            <person name="Lipzen A."/>
            <person name="Lutzoni F."/>
            <person name="Magnuson J."/>
            <person name="Mondo S."/>
            <person name="Nolan M."/>
            <person name="Ohm R."/>
            <person name="Pangilinan J."/>
            <person name="Park H.-J."/>
            <person name="Ramirez L."/>
            <person name="Alfaro M."/>
            <person name="Sun H."/>
            <person name="Tritt A."/>
            <person name="Yoshinaga Y."/>
            <person name="Zwiers L.-H."/>
            <person name="Turgeon B.G."/>
            <person name="Goodwin S.B."/>
            <person name="Spatafora J.W."/>
            <person name="Crous P.W."/>
            <person name="Grigoriev I.V."/>
        </authorList>
    </citation>
    <scope>NUCLEOTIDE SEQUENCE</scope>
    <source>
        <strain evidence="2">P77</strain>
    </source>
</reference>
<feature type="region of interest" description="Disordered" evidence="1">
    <location>
        <begin position="209"/>
        <end position="234"/>
    </location>
</feature>
<sequence>MDNQDDEAVSLAAALGCDAANAADQKARRERKKEKKKERKVQKKQKKDSLEKQTVKEPEKAVQAPPSTAATSAPTTPVKNGRYGPRGPYKKREKHSGVTPKSGTKRKRDSRTLADNKVAIDKSIMKGDSWLGHNFLEDLKKSMGNVHGDFSQQVEVGSSPASPPKKMPGRPPGKKVGAEAVAKKTFRMIKTPVPVHSVASMLLSGSNRTPVPLPETSSHVSTHASSELKPNWTTTTHPESQVLVTETPPSKMQRTPVITTRQPAIAFSLTEPTAPAATNLKNTKKGATPTKTVVSSEGSVNPLTSSQTAFTSSNLSTFKQPLNDKPKARLRGVRAMSIGTTSSDSSSSTHPDIRDMLKRVAKPYTRSGAPDDPFTLSEPKKKQAPREAHAEAKSSAFIAAYETFRKTVNFSDESEYYEEYLELKYDSNVAGALPCLKKATGCSTKSETLLRLQKEDSDGIIKVLTTTEAVANAAEDNIARCSIAENTLKVNIAARLPVPIGNVEGSYRLYCPAYTSTHVDKYGYGQRRIIINSIPGSSPHYTARLCIPPRSMPFNIIGFDAPPHASFRTTVLKTVAEGYKLDVIFLGNGFLKLRVDVHLLLMGKRADGGRGRAQEGVWEFLGVSDQALVWEPVVDELEREGRRLFKR</sequence>
<dbReference type="Proteomes" id="UP000800040">
    <property type="component" value="Unassembled WGS sequence"/>
</dbReference>